<evidence type="ECO:0000313" key="2">
    <source>
        <dbReference type="Proteomes" id="UP000225144"/>
    </source>
</evidence>
<evidence type="ECO:0000313" key="1">
    <source>
        <dbReference type="EMBL" id="BAQ23117.1"/>
    </source>
</evidence>
<dbReference type="EMBL" id="AP014715">
    <property type="protein sequence ID" value="BAQ23117.1"/>
    <property type="molecule type" value="Genomic_DNA"/>
</dbReference>
<organism evidence="1 2">
    <name type="scientific">Edwardsiella phage PEi26</name>
    <dbReference type="NCBI Taxonomy" id="1608311"/>
    <lineage>
        <taxon>Viruses</taxon>
        <taxon>Duplodnaviria</taxon>
        <taxon>Heunggongvirae</taxon>
        <taxon>Uroviricota</taxon>
        <taxon>Caudoviricetes</taxon>
        <taxon>Pantevenvirales</taxon>
        <taxon>Straboviridae</taxon>
        <taxon>Tevenvirinae</taxon>
        <taxon>Kanagawavirus</taxon>
        <taxon>Kanagawavirus pei20</taxon>
    </lineage>
</organism>
<dbReference type="Proteomes" id="UP000225144">
    <property type="component" value="Genome"/>
</dbReference>
<dbReference type="GO" id="GO:0005198">
    <property type="term" value="F:structural molecule activity"/>
    <property type="evidence" value="ECO:0007669"/>
    <property type="project" value="InterPro"/>
</dbReference>
<proteinExistence type="predicted"/>
<sequence>MSLYNQTNVTNFILEVSDAGLTETFKLNCQSVNLPGITIPISDNPGGTQGISRGMTPASTIEFDPMIVTFLVDRELNGWLEIYKWMLSINNYVTHESKAWHPKGRPEAVTIHILDNTKTKIVVSIHYYGAFPTNMSEVEFNYREDSDPAVPCTVSFGYKSFAVEIDGIIVQGRPQIDSAAQGKVESRMSMHPSMR</sequence>
<reference evidence="1 2" key="1">
    <citation type="submission" date="2015-02" db="EMBL/GenBank/DDBJ databases">
        <title>Complete genome sequences of Edwardsiella bacteriophages, PEi20 and PEi26.</title>
        <authorList>
            <person name="Yasuike M."/>
            <person name="Nishiki I."/>
            <person name="Iwasaki Y."/>
            <person name="Nakamura Y."/>
            <person name="Fujiwara A."/>
            <person name="Hassan E.S."/>
            <person name="Mahmoud M.M."/>
            <person name="Kawato Y."/>
            <person name="Nagai S."/>
            <person name="Kobayashi T."/>
            <person name="Ototake M."/>
            <person name="Nakai T."/>
        </authorList>
    </citation>
    <scope>NUCLEOTIDE SEQUENCE [LARGE SCALE GENOMIC DNA]</scope>
</reference>
<dbReference type="Pfam" id="PF06841">
    <property type="entry name" value="Phage_T4_gp19"/>
    <property type="match status" value="1"/>
</dbReference>
<protein>
    <submittedName>
        <fullName evidence="1">Tail completion and sheath stabilizer protein</fullName>
    </submittedName>
</protein>
<accession>A0A0B6VLK9</accession>
<dbReference type="InterPro" id="IPR010667">
    <property type="entry name" value="Phage_T4_Gp19"/>
</dbReference>
<gene>
    <name evidence="1" type="primary">3</name>
</gene>
<name>A0A0B6VLK9_9CAUD</name>